<dbReference type="EMBL" id="JAAGOA010000024">
    <property type="protein sequence ID" value="NEE03631.1"/>
    <property type="molecule type" value="Genomic_DNA"/>
</dbReference>
<dbReference type="PANTHER" id="PTHR33434">
    <property type="entry name" value="DEGV DOMAIN-CONTAINING PROTEIN DR_1986-RELATED"/>
    <property type="match status" value="1"/>
</dbReference>
<organism evidence="3 4">
    <name type="scientific">Phytoactinopolyspora halotolerans</name>
    <dbReference type="NCBI Taxonomy" id="1981512"/>
    <lineage>
        <taxon>Bacteria</taxon>
        <taxon>Bacillati</taxon>
        <taxon>Actinomycetota</taxon>
        <taxon>Actinomycetes</taxon>
        <taxon>Jiangellales</taxon>
        <taxon>Jiangellaceae</taxon>
        <taxon>Phytoactinopolyspora</taxon>
    </lineage>
</organism>
<keyword evidence="4" id="KW-1185">Reference proteome</keyword>
<dbReference type="GO" id="GO:0004371">
    <property type="term" value="F:glycerone kinase activity"/>
    <property type="evidence" value="ECO:0007669"/>
    <property type="project" value="InterPro"/>
</dbReference>
<dbReference type="PANTHER" id="PTHR33434:SF4">
    <property type="entry name" value="PHOSPHATASE PROTEIN"/>
    <property type="match status" value="1"/>
</dbReference>
<evidence type="ECO:0000256" key="1">
    <source>
        <dbReference type="SAM" id="MobiDB-lite"/>
    </source>
</evidence>
<dbReference type="Gene3D" id="1.25.40.340">
    <property type="match status" value="1"/>
</dbReference>
<dbReference type="SUPFAM" id="SSF101473">
    <property type="entry name" value="DhaL-like"/>
    <property type="match status" value="1"/>
</dbReference>
<evidence type="ECO:0000313" key="4">
    <source>
        <dbReference type="Proteomes" id="UP000475214"/>
    </source>
</evidence>
<proteinExistence type="predicted"/>
<feature type="compositionally biased region" description="Basic and acidic residues" evidence="1">
    <location>
        <begin position="154"/>
        <end position="179"/>
    </location>
</feature>
<evidence type="ECO:0000259" key="2">
    <source>
        <dbReference type="PROSITE" id="PS51480"/>
    </source>
</evidence>
<dbReference type="SMART" id="SM01120">
    <property type="entry name" value="Dak2"/>
    <property type="match status" value="1"/>
</dbReference>
<dbReference type="InterPro" id="IPR004007">
    <property type="entry name" value="DhaL_dom"/>
</dbReference>
<dbReference type="SMART" id="SM01121">
    <property type="entry name" value="Dak1_2"/>
    <property type="match status" value="1"/>
</dbReference>
<feature type="region of interest" description="Disordered" evidence="1">
    <location>
        <begin position="147"/>
        <end position="185"/>
    </location>
</feature>
<dbReference type="RefSeq" id="WP_163743467.1">
    <property type="nucleotide sequence ID" value="NZ_JAAGOA010000024.1"/>
</dbReference>
<dbReference type="InterPro" id="IPR033470">
    <property type="entry name" value="FakA-like_C"/>
</dbReference>
<sequence length="575" mass="58808">MQPVADADIVRRWCRAGLDGLAAAREEIDALNVYPVPDGDTGTNLFLTMEAACAAVDAECGPDTGLREVAEAMARGALMGARGNSGIILAQMLRGVADVLSRPGTSLADGAALADALERASDSAYAAVQEPVEGTILSVARAAAAGARASQNDARSDERENHDAGAREEARTRRHEDRLGPSGPLAGLSRVALAAARSARAALAETPNQLEVLRHAGVVDAGGRGLTVLLDAFDTVLTGRRPLPAPRRVGEHHVPGPAVSRPTDADRTTDARSPAYEVMYLLDAPDAEIPSLRSELAKLGDSLVVIGGDGEWNVHVHADDAGAAIEAGLAVGRPHRISVNHLAEAAGSDAGGSDLSGRAVVAFAAGPGLAELFASAGAVVAPTPTGHRPSTSEILAAVGDVRAAEVVILPNERDAIPVAEAAAAELRGDGRRVAILPTAAQVQGLAAVAVHEPGRPFDADVVAMTTAAAHARHGAVTIAAREAVTMAGICRPGDVLGVVEGDFAVIGSDLLEVAIEVVSRMLAAGGELVTVVTGADAEEALADGVQAWVRKTYLEADTVIYDGGQPRYPLLLGVE</sequence>
<feature type="domain" description="DhaL" evidence="2">
    <location>
        <begin position="8"/>
        <end position="235"/>
    </location>
</feature>
<dbReference type="GO" id="GO:0006071">
    <property type="term" value="P:glycerol metabolic process"/>
    <property type="evidence" value="ECO:0007669"/>
    <property type="project" value="InterPro"/>
</dbReference>
<dbReference type="Proteomes" id="UP000475214">
    <property type="component" value="Unassembled WGS sequence"/>
</dbReference>
<dbReference type="AlphaFoldDB" id="A0A6L9SH31"/>
<dbReference type="InterPro" id="IPR050270">
    <property type="entry name" value="DegV_domain_contain"/>
</dbReference>
<dbReference type="Pfam" id="PF21645">
    <property type="entry name" value="FakA-like_M"/>
    <property type="match status" value="1"/>
</dbReference>
<evidence type="ECO:0000313" key="3">
    <source>
        <dbReference type="EMBL" id="NEE03631.1"/>
    </source>
</evidence>
<reference evidence="3 4" key="1">
    <citation type="submission" date="2020-02" db="EMBL/GenBank/DDBJ databases">
        <authorList>
            <person name="Li X.-J."/>
            <person name="Han X.-M."/>
        </authorList>
    </citation>
    <scope>NUCLEOTIDE SEQUENCE [LARGE SCALE GENOMIC DNA]</scope>
    <source>
        <strain evidence="3 4">CCTCC AB 2017055</strain>
    </source>
</reference>
<gene>
    <name evidence="3" type="ORF">G1H10_26030</name>
</gene>
<accession>A0A6L9SH31</accession>
<dbReference type="Pfam" id="PF02734">
    <property type="entry name" value="Dak2"/>
    <property type="match status" value="1"/>
</dbReference>
<dbReference type="Pfam" id="PF13684">
    <property type="entry name" value="FakA-like_C"/>
    <property type="match status" value="1"/>
</dbReference>
<name>A0A6L9SH31_9ACTN</name>
<feature type="region of interest" description="Disordered" evidence="1">
    <location>
        <begin position="244"/>
        <end position="269"/>
    </location>
</feature>
<dbReference type="PROSITE" id="PS51480">
    <property type="entry name" value="DHAL"/>
    <property type="match status" value="1"/>
</dbReference>
<dbReference type="InterPro" id="IPR048394">
    <property type="entry name" value="FakA-like_M"/>
</dbReference>
<dbReference type="InterPro" id="IPR036117">
    <property type="entry name" value="DhaL_dom_sf"/>
</dbReference>
<protein>
    <submittedName>
        <fullName evidence="3">DAK2 domain-containing protein</fullName>
    </submittedName>
</protein>
<comment type="caution">
    <text evidence="3">The sequence shown here is derived from an EMBL/GenBank/DDBJ whole genome shotgun (WGS) entry which is preliminary data.</text>
</comment>